<dbReference type="GO" id="GO:0004777">
    <property type="term" value="F:succinate-semialdehyde dehydrogenase (NAD+) activity"/>
    <property type="evidence" value="ECO:0007669"/>
    <property type="project" value="TreeGrafter"/>
</dbReference>
<sequence length="455" mass="49381">MAYQTINPYNNKVLKKFENASNSELEATLATGHALYQQWRKEPATSRQATLHKVADLLREHRHTLAVTVTEEMGKLIGESEAEVDLCADIADYFADHADEFLQPTPLTTSIGDAHYEKQSLGVLVMVEPWNFPYYQIMRVFAPNFMIGNPLLLKHASNTPSSAEAFVDIVKEAGAPAGSLTNMFISYDQVAKAIADPRVAGVALTGSERGGASVAKEAGANLKKSTLELGGNDPFIVLADADMAKVKQWAPQARLSNAGQICAASKRFIVMPDKYQELLAILKEAFENVKMGDPLDPETTLAPLTSMHAKETLQKRVDAAVAAGAHVYYGNEPVDLPGAFFQPTILTNVTKDNPSYNQELFGPVATVYVVQSEAEAIALANDSSYGLGSAIFSEDVAHAEEVASQLETGMTFINRAWATLPELPFGGVKNSGYGREMYRLGFDAFVNEHLVVSAN</sequence>
<gene>
    <name evidence="7" type="ORF">IV64_GL002174</name>
</gene>
<proteinExistence type="inferred from homology"/>
<dbReference type="InterPro" id="IPR044148">
    <property type="entry name" value="ALDH_GabD1-like"/>
</dbReference>
<dbReference type="Proteomes" id="UP000051783">
    <property type="component" value="Unassembled WGS sequence"/>
</dbReference>
<comment type="caution">
    <text evidence="7">The sequence shown here is derived from an EMBL/GenBank/DDBJ whole genome shotgun (WGS) entry which is preliminary data.</text>
</comment>
<evidence type="ECO:0000256" key="2">
    <source>
        <dbReference type="ARBA" id="ARBA00022857"/>
    </source>
</evidence>
<dbReference type="PANTHER" id="PTHR43217:SF2">
    <property type="entry name" value="SUCCINATE-SEMIALDEHYDE DEHYDROGENASE [NADP(+)]"/>
    <property type="match status" value="1"/>
</dbReference>
<dbReference type="CDD" id="cd07100">
    <property type="entry name" value="ALDH_SSADH1_GabD1"/>
    <property type="match status" value="1"/>
</dbReference>
<evidence type="ECO:0000313" key="8">
    <source>
        <dbReference type="Proteomes" id="UP000051783"/>
    </source>
</evidence>
<keyword evidence="8" id="KW-1185">Reference proteome</keyword>
<dbReference type="PATRIC" id="fig|942150.3.peg.2272"/>
<dbReference type="InterPro" id="IPR016160">
    <property type="entry name" value="Ald_DH_CS_CYS"/>
</dbReference>
<dbReference type="Pfam" id="PF00171">
    <property type="entry name" value="Aldedh"/>
    <property type="match status" value="1"/>
</dbReference>
<dbReference type="AlphaFoldDB" id="A0A0R2MDL5"/>
<dbReference type="InterPro" id="IPR016163">
    <property type="entry name" value="Ald_DH_C"/>
</dbReference>
<dbReference type="PANTHER" id="PTHR43217">
    <property type="entry name" value="SUCCINATE SEMIALDEHYDE DEHYDROGENASE [NAD(P)+] SAD"/>
    <property type="match status" value="1"/>
</dbReference>
<protein>
    <submittedName>
        <fullName evidence="7">Succinate-semialdehyde dehydrogenase (NADP+)</fullName>
    </submittedName>
</protein>
<evidence type="ECO:0000313" key="7">
    <source>
        <dbReference type="EMBL" id="KRO11784.1"/>
    </source>
</evidence>
<comment type="similarity">
    <text evidence="1 5">Belongs to the aldehyde dehydrogenase family.</text>
</comment>
<accession>A0A0R2MDL5</accession>
<dbReference type="RefSeq" id="WP_057705914.1">
    <property type="nucleotide sequence ID" value="NZ_JQCL01000051.1"/>
</dbReference>
<keyword evidence="3 5" id="KW-0560">Oxidoreductase</keyword>
<organism evidence="7 8">
    <name type="scientific">Lactiplantibacillus xiangfangensis</name>
    <dbReference type="NCBI Taxonomy" id="942150"/>
    <lineage>
        <taxon>Bacteria</taxon>
        <taxon>Bacillati</taxon>
        <taxon>Bacillota</taxon>
        <taxon>Bacilli</taxon>
        <taxon>Lactobacillales</taxon>
        <taxon>Lactobacillaceae</taxon>
        <taxon>Lactiplantibacillus</taxon>
    </lineage>
</organism>
<evidence type="ECO:0000256" key="5">
    <source>
        <dbReference type="RuleBase" id="RU003345"/>
    </source>
</evidence>
<evidence type="ECO:0000256" key="4">
    <source>
        <dbReference type="PROSITE-ProRule" id="PRU10007"/>
    </source>
</evidence>
<dbReference type="Gene3D" id="3.40.605.10">
    <property type="entry name" value="Aldehyde Dehydrogenase, Chain A, domain 1"/>
    <property type="match status" value="1"/>
</dbReference>
<dbReference type="FunFam" id="3.40.309.10:FF:000009">
    <property type="entry name" value="Aldehyde dehydrogenase A"/>
    <property type="match status" value="1"/>
</dbReference>
<dbReference type="InterPro" id="IPR029510">
    <property type="entry name" value="Ald_DH_CS_GLU"/>
</dbReference>
<feature type="active site" evidence="4">
    <location>
        <position position="228"/>
    </location>
</feature>
<keyword evidence="2" id="KW-0521">NADP</keyword>
<reference evidence="7 8" key="1">
    <citation type="journal article" date="2015" name="Genome Announc.">
        <title>Expanding the biotechnology potential of lactobacilli through comparative genomics of 213 strains and associated genera.</title>
        <authorList>
            <person name="Sun Z."/>
            <person name="Harris H.M."/>
            <person name="McCann A."/>
            <person name="Guo C."/>
            <person name="Argimon S."/>
            <person name="Zhang W."/>
            <person name="Yang X."/>
            <person name="Jeffery I.B."/>
            <person name="Cooney J.C."/>
            <person name="Kagawa T.F."/>
            <person name="Liu W."/>
            <person name="Song Y."/>
            <person name="Salvetti E."/>
            <person name="Wrobel A."/>
            <person name="Rasinkangas P."/>
            <person name="Parkhill J."/>
            <person name="Rea M.C."/>
            <person name="O'Sullivan O."/>
            <person name="Ritari J."/>
            <person name="Douillard F.P."/>
            <person name="Paul Ross R."/>
            <person name="Yang R."/>
            <person name="Briner A.E."/>
            <person name="Felis G.E."/>
            <person name="de Vos W.M."/>
            <person name="Barrangou R."/>
            <person name="Klaenhammer T.R."/>
            <person name="Caufield P.W."/>
            <person name="Cui Y."/>
            <person name="Zhang H."/>
            <person name="O'Toole P.W."/>
        </authorList>
    </citation>
    <scope>NUCLEOTIDE SEQUENCE [LARGE SCALE GENOMIC DNA]</scope>
    <source>
        <strain evidence="7 8">LMG 26013</strain>
    </source>
</reference>
<dbReference type="GO" id="GO:0004030">
    <property type="term" value="F:aldehyde dehydrogenase [NAD(P)+] activity"/>
    <property type="evidence" value="ECO:0007669"/>
    <property type="project" value="InterPro"/>
</dbReference>
<dbReference type="PROSITE" id="PS00687">
    <property type="entry name" value="ALDEHYDE_DEHYDR_GLU"/>
    <property type="match status" value="1"/>
</dbReference>
<dbReference type="InterPro" id="IPR016162">
    <property type="entry name" value="Ald_DH_N"/>
</dbReference>
<dbReference type="InterPro" id="IPR016161">
    <property type="entry name" value="Ald_DH/histidinol_DH"/>
</dbReference>
<dbReference type="Gene3D" id="3.40.309.10">
    <property type="entry name" value="Aldehyde Dehydrogenase, Chain A, domain 2"/>
    <property type="match status" value="1"/>
</dbReference>
<dbReference type="STRING" id="942150.IV64_GL002174"/>
<dbReference type="EMBL" id="JQCL01000051">
    <property type="protein sequence ID" value="KRO11784.1"/>
    <property type="molecule type" value="Genomic_DNA"/>
</dbReference>
<dbReference type="SUPFAM" id="SSF53720">
    <property type="entry name" value="ALDH-like"/>
    <property type="match status" value="1"/>
</dbReference>
<evidence type="ECO:0000256" key="1">
    <source>
        <dbReference type="ARBA" id="ARBA00009986"/>
    </source>
</evidence>
<name>A0A0R2MDL5_9LACO</name>
<dbReference type="OrthoDB" id="9762913at2"/>
<evidence type="ECO:0000256" key="3">
    <source>
        <dbReference type="ARBA" id="ARBA00023002"/>
    </source>
</evidence>
<evidence type="ECO:0000259" key="6">
    <source>
        <dbReference type="Pfam" id="PF00171"/>
    </source>
</evidence>
<dbReference type="PROSITE" id="PS00070">
    <property type="entry name" value="ALDEHYDE_DEHYDR_CYS"/>
    <property type="match status" value="1"/>
</dbReference>
<dbReference type="InterPro" id="IPR047110">
    <property type="entry name" value="GABD/Sad-like"/>
</dbReference>
<dbReference type="InterPro" id="IPR015590">
    <property type="entry name" value="Aldehyde_DH_dom"/>
</dbReference>
<dbReference type="FunFam" id="3.40.605.10:FF:000012">
    <property type="entry name" value="NAD-dependent succinate-semialdehyde dehydrogenase"/>
    <property type="match status" value="1"/>
</dbReference>
<feature type="domain" description="Aldehyde dehydrogenase" evidence="6">
    <location>
        <begin position="3"/>
        <end position="447"/>
    </location>
</feature>